<evidence type="ECO:0000313" key="2">
    <source>
        <dbReference type="Proteomes" id="UP000244073"/>
    </source>
</evidence>
<gene>
    <name evidence="1" type="ORF">P175DRAFT_0504479</name>
</gene>
<dbReference type="GeneID" id="63814769"/>
<dbReference type="EMBL" id="MSFN02000009">
    <property type="protein sequence ID" value="PTU17738.1"/>
    <property type="molecule type" value="Genomic_DNA"/>
</dbReference>
<dbReference type="AlphaFoldDB" id="A0A2T5LN77"/>
<organism evidence="1 2">
    <name type="scientific">Aspergillus ochraceoroseus IBT 24754</name>
    <dbReference type="NCBI Taxonomy" id="1392256"/>
    <lineage>
        <taxon>Eukaryota</taxon>
        <taxon>Fungi</taxon>
        <taxon>Dikarya</taxon>
        <taxon>Ascomycota</taxon>
        <taxon>Pezizomycotina</taxon>
        <taxon>Eurotiomycetes</taxon>
        <taxon>Eurotiomycetidae</taxon>
        <taxon>Eurotiales</taxon>
        <taxon>Aspergillaceae</taxon>
        <taxon>Aspergillus</taxon>
        <taxon>Aspergillus subgen. Nidulantes</taxon>
    </lineage>
</organism>
<sequence>MHSEENIFIILDCEIFFYSRNEHELSLELHNRTHYLLSTTELSPLARVKPVQPVYQPVY</sequence>
<dbReference type="VEuPathDB" id="FungiDB:P175DRAFT_0504479"/>
<evidence type="ECO:0000313" key="1">
    <source>
        <dbReference type="EMBL" id="PTU17738.1"/>
    </source>
</evidence>
<name>A0A2T5LN77_9EURO</name>
<dbReference type="Proteomes" id="UP000244073">
    <property type="component" value="Unassembled WGS sequence"/>
</dbReference>
<protein>
    <submittedName>
        <fullName evidence="1">Uncharacterized protein</fullName>
    </submittedName>
</protein>
<comment type="caution">
    <text evidence="1">The sequence shown here is derived from an EMBL/GenBank/DDBJ whole genome shotgun (WGS) entry which is preliminary data.</text>
</comment>
<proteinExistence type="predicted"/>
<reference evidence="1 2" key="1">
    <citation type="journal article" date="2018" name="Proc. Natl. Acad. Sci. U.S.A.">
        <title>Linking secondary metabolites to gene clusters through genome sequencing of six diverse Aspergillus species.</title>
        <authorList>
            <person name="Kaerboelling I."/>
            <person name="Vesth T.C."/>
            <person name="Frisvad J.C."/>
            <person name="Nybo J.L."/>
            <person name="Theobald S."/>
            <person name="Kuo A."/>
            <person name="Bowyer P."/>
            <person name="Matsuda Y."/>
            <person name="Mondo S."/>
            <person name="Lyhne E.K."/>
            <person name="Kogle M.E."/>
            <person name="Clum A."/>
            <person name="Lipzen A."/>
            <person name="Salamov A."/>
            <person name="Ngan C.Y."/>
            <person name="Daum C."/>
            <person name="Chiniquy J."/>
            <person name="Barry K."/>
            <person name="LaButti K."/>
            <person name="Haridas S."/>
            <person name="Simmons B.A."/>
            <person name="Magnuson J.K."/>
            <person name="Mortensen U.H."/>
            <person name="Larsen T.O."/>
            <person name="Grigoriev I.V."/>
            <person name="Baker S.E."/>
            <person name="Andersen M.R."/>
        </authorList>
    </citation>
    <scope>NUCLEOTIDE SEQUENCE [LARGE SCALE GENOMIC DNA]</scope>
    <source>
        <strain evidence="1 2">IBT 24754</strain>
    </source>
</reference>
<dbReference type="RefSeq" id="XP_040749130.1">
    <property type="nucleotide sequence ID" value="XM_040897887.1"/>
</dbReference>
<accession>A0A2T5LN77</accession>